<evidence type="ECO:0000256" key="1">
    <source>
        <dbReference type="ARBA" id="ARBA00006484"/>
    </source>
</evidence>
<dbReference type="InterPro" id="IPR036291">
    <property type="entry name" value="NAD(P)-bd_dom_sf"/>
</dbReference>
<dbReference type="PANTHER" id="PTHR44196:SF2">
    <property type="entry name" value="SHORT-CHAIN DEHYDROGENASE-RELATED"/>
    <property type="match status" value="1"/>
</dbReference>
<sequence length="261" mass="27902">MTPYPYNSALITGASSGLGAEFAEQLARSGVALTLVARRETRLKQLAARLGESYDVTVDVLALDLGNEADLQVAAQRTGDRNRPVDLLVNCAGYGSSGFFDELSLDREAHQLRVNVLAPVTLAHAALGQMRERRHGGILNVSSIVSGLPMPKSAVYGASKAFLTAFGESVFMEARAAGVHVTTVRTGLVRTEFHEAAGLDTAGLPKMAWLEPAQVVAPSLRAVAKGRAFVTPGAMNRSQPFFLGALPRPVLQAMVRRMYRV</sequence>
<dbReference type="PRINTS" id="PR00080">
    <property type="entry name" value="SDRFAMILY"/>
</dbReference>
<dbReference type="SUPFAM" id="SSF51735">
    <property type="entry name" value="NAD(P)-binding Rossmann-fold domains"/>
    <property type="match status" value="1"/>
</dbReference>
<comment type="caution">
    <text evidence="5">The sequence shown here is derived from an EMBL/GenBank/DDBJ whole genome shotgun (WGS) entry which is preliminary data.</text>
</comment>
<accession>A0ABV9AJD4</accession>
<gene>
    <name evidence="5" type="ORF">ACFPIH_06625</name>
</gene>
<dbReference type="Proteomes" id="UP001595839">
    <property type="component" value="Unassembled WGS sequence"/>
</dbReference>
<dbReference type="PANTHER" id="PTHR44196">
    <property type="entry name" value="DEHYDROGENASE/REDUCTASE SDR FAMILY MEMBER 7B"/>
    <property type="match status" value="1"/>
</dbReference>
<feature type="domain" description="Ketoreductase" evidence="4">
    <location>
        <begin position="7"/>
        <end position="192"/>
    </location>
</feature>
<keyword evidence="6" id="KW-1185">Reference proteome</keyword>
<dbReference type="Gene3D" id="3.40.50.720">
    <property type="entry name" value="NAD(P)-binding Rossmann-like Domain"/>
    <property type="match status" value="1"/>
</dbReference>
<evidence type="ECO:0000313" key="6">
    <source>
        <dbReference type="Proteomes" id="UP001595839"/>
    </source>
</evidence>
<reference evidence="6" key="1">
    <citation type="journal article" date="2019" name="Int. J. Syst. Evol. Microbiol.">
        <title>The Global Catalogue of Microorganisms (GCM) 10K type strain sequencing project: providing services to taxonomists for standard genome sequencing and annotation.</title>
        <authorList>
            <consortium name="The Broad Institute Genomics Platform"/>
            <consortium name="The Broad Institute Genome Sequencing Center for Infectious Disease"/>
            <person name="Wu L."/>
            <person name="Ma J."/>
        </authorList>
    </citation>
    <scope>NUCLEOTIDE SEQUENCE [LARGE SCALE GENOMIC DNA]</scope>
    <source>
        <strain evidence="6">CGMCC 4.7177</strain>
    </source>
</reference>
<dbReference type="GO" id="GO:0016491">
    <property type="term" value="F:oxidoreductase activity"/>
    <property type="evidence" value="ECO:0007669"/>
    <property type="project" value="UniProtKB-KW"/>
</dbReference>
<dbReference type="RefSeq" id="WP_381182179.1">
    <property type="nucleotide sequence ID" value="NZ_JBHSFK010000003.1"/>
</dbReference>
<dbReference type="InterPro" id="IPR002347">
    <property type="entry name" value="SDR_fam"/>
</dbReference>
<dbReference type="PRINTS" id="PR00081">
    <property type="entry name" value="GDHRDH"/>
</dbReference>
<dbReference type="SMART" id="SM00822">
    <property type="entry name" value="PKS_KR"/>
    <property type="match status" value="1"/>
</dbReference>
<dbReference type="Pfam" id="PF00106">
    <property type="entry name" value="adh_short"/>
    <property type="match status" value="1"/>
</dbReference>
<name>A0ABV9AJD4_9ACTN</name>
<dbReference type="InterPro" id="IPR057326">
    <property type="entry name" value="KR_dom"/>
</dbReference>
<comment type="similarity">
    <text evidence="1 3">Belongs to the short-chain dehydrogenases/reductases (SDR) family.</text>
</comment>
<evidence type="ECO:0000259" key="4">
    <source>
        <dbReference type="SMART" id="SM00822"/>
    </source>
</evidence>
<organism evidence="5 6">
    <name type="scientific">Streptomyces vulcanius</name>
    <dbReference type="NCBI Taxonomy" id="1441876"/>
    <lineage>
        <taxon>Bacteria</taxon>
        <taxon>Bacillati</taxon>
        <taxon>Actinomycetota</taxon>
        <taxon>Actinomycetes</taxon>
        <taxon>Kitasatosporales</taxon>
        <taxon>Streptomycetaceae</taxon>
        <taxon>Streptomyces</taxon>
    </lineage>
</organism>
<evidence type="ECO:0000256" key="2">
    <source>
        <dbReference type="ARBA" id="ARBA00023002"/>
    </source>
</evidence>
<dbReference type="PIRSF" id="PIRSF000126">
    <property type="entry name" value="11-beta-HSD1"/>
    <property type="match status" value="1"/>
</dbReference>
<dbReference type="EMBL" id="JBHSFK010000003">
    <property type="protein sequence ID" value="MFC4499200.1"/>
    <property type="molecule type" value="Genomic_DNA"/>
</dbReference>
<protein>
    <submittedName>
        <fullName evidence="5">SDR family NAD(P)-dependent oxidoreductase</fullName>
        <ecNumber evidence="5">1.-.-.-</ecNumber>
    </submittedName>
</protein>
<keyword evidence="2 5" id="KW-0560">Oxidoreductase</keyword>
<evidence type="ECO:0000313" key="5">
    <source>
        <dbReference type="EMBL" id="MFC4499200.1"/>
    </source>
</evidence>
<evidence type="ECO:0000256" key="3">
    <source>
        <dbReference type="RuleBase" id="RU000363"/>
    </source>
</evidence>
<dbReference type="EC" id="1.-.-.-" evidence="5"/>
<proteinExistence type="inferred from homology"/>